<reference evidence="1 2" key="1">
    <citation type="journal article" date="2013" name="BMC Genomics">
        <title>Comparative genomics of parasitic silkworm microsporidia reveal an association between genome expansion and host adaptation.</title>
        <authorList>
            <person name="Pan G."/>
            <person name="Xu J."/>
            <person name="Li T."/>
            <person name="Xia Q."/>
            <person name="Liu S.L."/>
            <person name="Zhang G."/>
            <person name="Li S."/>
            <person name="Li C."/>
            <person name="Liu H."/>
            <person name="Yang L."/>
            <person name="Liu T."/>
            <person name="Zhang X."/>
            <person name="Wu Z."/>
            <person name="Fan W."/>
            <person name="Dang X."/>
            <person name="Xiang H."/>
            <person name="Tao M."/>
            <person name="Li Y."/>
            <person name="Hu J."/>
            <person name="Li Z."/>
            <person name="Lin L."/>
            <person name="Luo J."/>
            <person name="Geng L."/>
            <person name="Wang L."/>
            <person name="Long M."/>
            <person name="Wan Y."/>
            <person name="He N."/>
            <person name="Zhang Z."/>
            <person name="Lu C."/>
            <person name="Keeling P.J."/>
            <person name="Wang J."/>
            <person name="Xiang Z."/>
            <person name="Zhou Z."/>
        </authorList>
    </citation>
    <scope>NUCLEOTIDE SEQUENCE [LARGE SCALE GENOMIC DNA]</scope>
    <source>
        <strain evidence="2">CQ1 / CVCC 102059</strain>
    </source>
</reference>
<protein>
    <submittedName>
        <fullName evidence="1">Uncharacterized protein</fullName>
    </submittedName>
</protein>
<dbReference type="HOGENOM" id="CLU_970084_0_0_1"/>
<name>R0MLY2_NOSB1</name>
<dbReference type="InterPro" id="IPR036322">
    <property type="entry name" value="WD40_repeat_dom_sf"/>
</dbReference>
<dbReference type="Gene3D" id="2.130.10.10">
    <property type="entry name" value="YVTN repeat-like/Quinoprotein amine dehydrogenase"/>
    <property type="match status" value="1"/>
</dbReference>
<evidence type="ECO:0000313" key="2">
    <source>
        <dbReference type="Proteomes" id="UP000016927"/>
    </source>
</evidence>
<dbReference type="SUPFAM" id="SSF50978">
    <property type="entry name" value="WD40 repeat-like"/>
    <property type="match status" value="1"/>
</dbReference>
<proteinExistence type="predicted"/>
<dbReference type="Proteomes" id="UP000016927">
    <property type="component" value="Unassembled WGS sequence"/>
</dbReference>
<evidence type="ECO:0000313" key="1">
    <source>
        <dbReference type="EMBL" id="EOB13843.1"/>
    </source>
</evidence>
<gene>
    <name evidence="1" type="ORF">NBO_55g0008</name>
</gene>
<dbReference type="AlphaFoldDB" id="R0MLY2"/>
<dbReference type="EMBL" id="KB908963">
    <property type="protein sequence ID" value="EOB13843.1"/>
    <property type="molecule type" value="Genomic_DNA"/>
</dbReference>
<dbReference type="OMA" id="INIIESC"/>
<dbReference type="VEuPathDB" id="MicrosporidiaDB:NBO_55g0008"/>
<dbReference type="InterPro" id="IPR015943">
    <property type="entry name" value="WD40/YVTN_repeat-like_dom_sf"/>
</dbReference>
<sequence>MKFIKTNKLNLKKPPVAQFNANNKVITVTKGRFINIQEGDNNVVVDVTKNIHDCCIFNDKIFVISKKGELFKVTDTVEQIKFNLNSSTITHNNKNLIIGTQEGKVTVLSENYKPLKNYFLLTETICRLETGLKNYHIANCVNSPDLNILNLKKNEKYTINIKKGASTAFDLFNKRHVVVGTEDGFISLVSLETLSEVTFIRIEHPISFIKCSTTHAFVGTTSGVLVSCEITTSELEIVSTEDVPGVVNGINISNNKIVVLCGREEAKTAFYKNKKFKNAVINFTIKN</sequence>
<dbReference type="STRING" id="578461.R0MLY2"/>
<organism evidence="1 2">
    <name type="scientific">Nosema bombycis (strain CQ1 / CVCC 102059)</name>
    <name type="common">Microsporidian parasite</name>
    <name type="synonym">Pebrine of silkworm</name>
    <dbReference type="NCBI Taxonomy" id="578461"/>
    <lineage>
        <taxon>Eukaryota</taxon>
        <taxon>Fungi</taxon>
        <taxon>Fungi incertae sedis</taxon>
        <taxon>Microsporidia</taxon>
        <taxon>Nosematidae</taxon>
        <taxon>Nosema</taxon>
    </lineage>
</organism>
<dbReference type="OrthoDB" id="189968at2759"/>
<accession>R0MLY2</accession>
<keyword evidence="2" id="KW-1185">Reference proteome</keyword>